<dbReference type="GO" id="GO:0046872">
    <property type="term" value="F:metal ion binding"/>
    <property type="evidence" value="ECO:0007669"/>
    <property type="project" value="UniProtKB-KW"/>
</dbReference>
<organism evidence="6 7">
    <name type="scientific">Starkeya nomas</name>
    <dbReference type="NCBI Taxonomy" id="2666134"/>
    <lineage>
        <taxon>Bacteria</taxon>
        <taxon>Pseudomonadati</taxon>
        <taxon>Pseudomonadota</taxon>
        <taxon>Alphaproteobacteria</taxon>
        <taxon>Hyphomicrobiales</taxon>
        <taxon>Xanthobacteraceae</taxon>
        <taxon>Starkeya</taxon>
    </lineage>
</organism>
<keyword evidence="7" id="KW-1185">Reference proteome</keyword>
<evidence type="ECO:0000256" key="1">
    <source>
        <dbReference type="ARBA" id="ARBA00007749"/>
    </source>
</evidence>
<dbReference type="EMBL" id="CACSAS010000001">
    <property type="protein sequence ID" value="CAA0087405.1"/>
    <property type="molecule type" value="Genomic_DNA"/>
</dbReference>
<dbReference type="Pfam" id="PF00753">
    <property type="entry name" value="Lactamase_B"/>
    <property type="match status" value="1"/>
</dbReference>
<dbReference type="SUPFAM" id="SSF56281">
    <property type="entry name" value="Metallo-hydrolase/oxidoreductase"/>
    <property type="match status" value="1"/>
</dbReference>
<feature type="domain" description="Metallo-beta-lactamase" evidence="5">
    <location>
        <begin position="107"/>
        <end position="307"/>
    </location>
</feature>
<protein>
    <recommendedName>
        <fullName evidence="5">Metallo-beta-lactamase domain-containing protein</fullName>
    </recommendedName>
</protein>
<evidence type="ECO:0000313" key="7">
    <source>
        <dbReference type="Proteomes" id="UP000433050"/>
    </source>
</evidence>
<dbReference type="InterPro" id="IPR036866">
    <property type="entry name" value="RibonucZ/Hydroxyglut_hydro"/>
</dbReference>
<dbReference type="GO" id="GO:0016787">
    <property type="term" value="F:hydrolase activity"/>
    <property type="evidence" value="ECO:0007669"/>
    <property type="project" value="UniProtKB-KW"/>
</dbReference>
<dbReference type="PANTHER" id="PTHR42978:SF6">
    <property type="entry name" value="QUORUM-QUENCHING LACTONASE YTNP-RELATED"/>
    <property type="match status" value="1"/>
</dbReference>
<dbReference type="SMART" id="SM00849">
    <property type="entry name" value="Lactamase_B"/>
    <property type="match status" value="1"/>
</dbReference>
<proteinExistence type="inferred from homology"/>
<evidence type="ECO:0000256" key="3">
    <source>
        <dbReference type="ARBA" id="ARBA00022801"/>
    </source>
</evidence>
<dbReference type="AlphaFoldDB" id="A0A5S9NC22"/>
<evidence type="ECO:0000313" key="6">
    <source>
        <dbReference type="EMBL" id="CAA0087405.1"/>
    </source>
</evidence>
<dbReference type="Gene3D" id="3.60.15.10">
    <property type="entry name" value="Ribonuclease Z/Hydroxyacylglutathione hydrolase-like"/>
    <property type="match status" value="1"/>
</dbReference>
<keyword evidence="4" id="KW-0862">Zinc</keyword>
<evidence type="ECO:0000259" key="5">
    <source>
        <dbReference type="SMART" id="SM00849"/>
    </source>
</evidence>
<keyword evidence="3" id="KW-0378">Hydrolase</keyword>
<keyword evidence="2" id="KW-0479">Metal-binding</keyword>
<dbReference type="InterPro" id="IPR001279">
    <property type="entry name" value="Metallo-B-lactamas"/>
</dbReference>
<dbReference type="CDD" id="cd07720">
    <property type="entry name" value="OPHC2-like_MBL-fold"/>
    <property type="match status" value="1"/>
</dbReference>
<dbReference type="Proteomes" id="UP000433050">
    <property type="component" value="Unassembled WGS sequence"/>
</dbReference>
<reference evidence="6 7" key="1">
    <citation type="submission" date="2019-12" db="EMBL/GenBank/DDBJ databases">
        <authorList>
            <person name="Reyes-Prieto M."/>
        </authorList>
    </citation>
    <scope>NUCLEOTIDE SEQUENCE [LARGE SCALE GENOMIC DNA]</scope>
    <source>
        <strain evidence="6">HF14-78462</strain>
    </source>
</reference>
<dbReference type="RefSeq" id="WP_159597775.1">
    <property type="nucleotide sequence ID" value="NZ_CACSAS010000001.1"/>
</dbReference>
<comment type="similarity">
    <text evidence="1">Belongs to the metallo-beta-lactamase superfamily.</text>
</comment>
<name>A0A5S9NC22_9HYPH</name>
<accession>A0A5S9NC22</accession>
<dbReference type="InterPro" id="IPR051013">
    <property type="entry name" value="MBL_superfamily_lactonases"/>
</dbReference>
<dbReference type="PANTHER" id="PTHR42978">
    <property type="entry name" value="QUORUM-QUENCHING LACTONASE YTNP-RELATED-RELATED"/>
    <property type="match status" value="1"/>
</dbReference>
<gene>
    <name evidence="6" type="ORF">STARVERO_00468</name>
</gene>
<sequence>MPQLSRRAFAGGLPLGFVGGSLLGGGLLGGSLLDGATAPALAASPAPGTPVSVTPLAQIKIGRFTVTALTDGYADMPYTFFPGRSAAQVEQAATAQFTARTSGVRFLFNQYLVEDGERRILIDAGPAGSIGQTGALPQALATLGVERDQIDAVIVTHMHQDHMGGLILDGKNNYPKAELFIDRRDVTHWTDPAKRNGAPDYLQTSFRMADEIVRLYPKLQAIDGEREIARGVSIVDLAGHTPGHIGVRIEDGGQSLIMVSDMIFPVVHPAATDVFFLFEQDQAAAKAMRDTFYPRAAAEGALIAATHMPFPGLGHVVNDRGTMRWQVADWALQN</sequence>
<evidence type="ECO:0000256" key="2">
    <source>
        <dbReference type="ARBA" id="ARBA00022723"/>
    </source>
</evidence>
<evidence type="ECO:0000256" key="4">
    <source>
        <dbReference type="ARBA" id="ARBA00022833"/>
    </source>
</evidence>